<protein>
    <submittedName>
        <fullName evidence="1">Uncharacterized protein</fullName>
    </submittedName>
</protein>
<proteinExistence type="predicted"/>
<comment type="caution">
    <text evidence="1">The sequence shown here is derived from an EMBL/GenBank/DDBJ whole genome shotgun (WGS) entry which is preliminary data.</text>
</comment>
<reference evidence="1 2" key="1">
    <citation type="submission" date="2017-09" db="EMBL/GenBank/DDBJ databases">
        <title>Phase variable restriction modification systems are present in the genome sequences of periodontal pathogens Prevotella intermedia, Tannerella forsythia and Porphyromonas gingivalis.</title>
        <authorList>
            <person name="Haigh R.D."/>
            <person name="Crawford L."/>
            <person name="Ralph J."/>
            <person name="Wanford J."/>
            <person name="Vartoukian S.R."/>
            <person name="Hijazib K."/>
            <person name="Wade W."/>
            <person name="Oggioni M.R."/>
        </authorList>
    </citation>
    <scope>NUCLEOTIDE SEQUENCE [LARGE SCALE GENOMIC DNA]</scope>
    <source>
        <strain evidence="1 2">WW11663</strain>
    </source>
</reference>
<gene>
    <name evidence="1" type="ORF">CLI86_00830</name>
</gene>
<dbReference type="AlphaFoldDB" id="A0A2A6EB32"/>
<accession>A0A2A6EB32</accession>
<dbReference type="EMBL" id="NSLJ01000002">
    <property type="protein sequence ID" value="PDP44925.1"/>
    <property type="molecule type" value="Genomic_DNA"/>
</dbReference>
<organism evidence="1 2">
    <name type="scientific">Tannerella forsythia</name>
    <name type="common">Bacteroides forsythus</name>
    <dbReference type="NCBI Taxonomy" id="28112"/>
    <lineage>
        <taxon>Bacteria</taxon>
        <taxon>Pseudomonadati</taxon>
        <taxon>Bacteroidota</taxon>
        <taxon>Bacteroidia</taxon>
        <taxon>Bacteroidales</taxon>
        <taxon>Tannerellaceae</taxon>
        <taxon>Tannerella</taxon>
    </lineage>
</organism>
<evidence type="ECO:0000313" key="1">
    <source>
        <dbReference type="EMBL" id="PDP44925.1"/>
    </source>
</evidence>
<sequence length="75" mass="8640">MAGREHASAFVRRRFPLLITAGTFFCYTNKCKIATNDFKAAVEKVLPFYNVSEKNKLPQAYAARGSLFYLKVRFR</sequence>
<evidence type="ECO:0000313" key="2">
    <source>
        <dbReference type="Proteomes" id="UP000219259"/>
    </source>
</evidence>
<name>A0A2A6EB32_TANFO</name>
<dbReference type="Proteomes" id="UP000219259">
    <property type="component" value="Unassembled WGS sequence"/>
</dbReference>